<dbReference type="EMBL" id="CP073249">
    <property type="protein sequence ID" value="QUF03658.1"/>
    <property type="molecule type" value="Genomic_DNA"/>
</dbReference>
<protein>
    <submittedName>
        <fullName evidence="2">Uncharacterized protein</fullName>
    </submittedName>
</protein>
<accession>A0AA45L6A9</accession>
<gene>
    <name evidence="2" type="ORF">KCV87_30460</name>
</gene>
<dbReference type="Proteomes" id="UP000677152">
    <property type="component" value="Chromosome"/>
</dbReference>
<reference evidence="2" key="1">
    <citation type="submission" date="2021-04" db="EMBL/GenBank/DDBJ databases">
        <title>Genomic sequence of Actinosynnema pretiosum subsp. pretiosum ATCC 31280 (C-14919).</title>
        <authorList>
            <person name="Bai L."/>
            <person name="Wang X."/>
            <person name="Xiao Y."/>
        </authorList>
    </citation>
    <scope>NUCLEOTIDE SEQUENCE</scope>
    <source>
        <strain evidence="2">ATCC 31280</strain>
    </source>
</reference>
<name>A0AA45L6A9_9PSEU</name>
<evidence type="ECO:0000313" key="3">
    <source>
        <dbReference type="Proteomes" id="UP000677152"/>
    </source>
</evidence>
<proteinExistence type="predicted"/>
<dbReference type="AlphaFoldDB" id="A0AA45L6A9"/>
<sequence length="80" mass="8667">MALVATADITFQAASGAHLKGLLPAVDLLRVHPPRVHHLDRHDRRTTGGRPARPAPAGRCCSPSSTPVRPAWSRCWRVEG</sequence>
<feature type="region of interest" description="Disordered" evidence="1">
    <location>
        <begin position="37"/>
        <end position="69"/>
    </location>
</feature>
<evidence type="ECO:0000256" key="1">
    <source>
        <dbReference type="SAM" id="MobiDB-lite"/>
    </source>
</evidence>
<organism evidence="2 3">
    <name type="scientific">Actinosynnema pretiosum subsp. pretiosum</name>
    <dbReference type="NCBI Taxonomy" id="103721"/>
    <lineage>
        <taxon>Bacteria</taxon>
        <taxon>Bacillati</taxon>
        <taxon>Actinomycetota</taxon>
        <taxon>Actinomycetes</taxon>
        <taxon>Pseudonocardiales</taxon>
        <taxon>Pseudonocardiaceae</taxon>
        <taxon>Actinosynnema</taxon>
    </lineage>
</organism>
<evidence type="ECO:0000313" key="2">
    <source>
        <dbReference type="EMBL" id="QUF03658.1"/>
    </source>
</evidence>
<feature type="compositionally biased region" description="Low complexity" evidence="1">
    <location>
        <begin position="48"/>
        <end position="59"/>
    </location>
</feature>